<organism evidence="1 2">
    <name type="scientific">Parvibaculum lavamentivorans (strain DS-1 / DSM 13023 / NCIMB 13966)</name>
    <dbReference type="NCBI Taxonomy" id="402881"/>
    <lineage>
        <taxon>Bacteria</taxon>
        <taxon>Pseudomonadati</taxon>
        <taxon>Pseudomonadota</taxon>
        <taxon>Alphaproteobacteria</taxon>
        <taxon>Hyphomicrobiales</taxon>
        <taxon>Parvibaculaceae</taxon>
        <taxon>Parvibaculum</taxon>
    </lineage>
</organism>
<dbReference type="PANTHER" id="PTHR12922">
    <property type="entry name" value="UBIQUINONE BIOSYNTHESIS PROTEIN"/>
    <property type="match status" value="1"/>
</dbReference>
<dbReference type="InterPro" id="IPR007715">
    <property type="entry name" value="Coq4"/>
</dbReference>
<dbReference type="eggNOG" id="COG5031">
    <property type="taxonomic scope" value="Bacteria"/>
</dbReference>
<keyword evidence="2" id="KW-1185">Reference proteome</keyword>
<protein>
    <recommendedName>
        <fullName evidence="3">Ubiquinone biosynthesis protein</fullName>
    </recommendedName>
</protein>
<dbReference type="PANTHER" id="PTHR12922:SF7">
    <property type="entry name" value="UBIQUINONE BIOSYNTHESIS PROTEIN COQ4 HOMOLOG, MITOCHONDRIAL"/>
    <property type="match status" value="1"/>
</dbReference>
<proteinExistence type="predicted"/>
<dbReference type="EMBL" id="CP000774">
    <property type="protein sequence ID" value="ABS63260.1"/>
    <property type="molecule type" value="Genomic_DNA"/>
</dbReference>
<dbReference type="KEGG" id="pla:Plav_1641"/>
<dbReference type="STRING" id="402881.Plav_1641"/>
<dbReference type="OrthoDB" id="9775927at2"/>
<accession>A7HTM7</accession>
<sequence length="264" mass="29590">MTIASPAEFQGKPAAKPRRKRIEPLKALRAIRALIADKEDTSQVFKIIDALSGNSTDRQFIRFMKTESGKRIVADKRDLIAALNDRAYLSSLPEGTLGRTYYAFMAEENLTADGLVAASEEVRVREERSEAQRIFGERLRDQHDLWHVTTGYGRDGLGELALLAFTYAQTRNRGIGFIVLVGARVTAKHVPNAGIWRVVREGYRHGKQAAWLPQTDWEAMLAKPLTEVRALLKIEEPAVYRAVEPITSAAEQVYRENGKLKKAA</sequence>
<dbReference type="HOGENOM" id="CLU_080698_1_0_5"/>
<dbReference type="Pfam" id="PF05019">
    <property type="entry name" value="Coq4"/>
    <property type="match status" value="1"/>
</dbReference>
<evidence type="ECO:0008006" key="3">
    <source>
        <dbReference type="Google" id="ProtNLM"/>
    </source>
</evidence>
<gene>
    <name evidence="1" type="ordered locus">Plav_1641</name>
</gene>
<name>A7HTM7_PARL1</name>
<evidence type="ECO:0000313" key="2">
    <source>
        <dbReference type="Proteomes" id="UP000006377"/>
    </source>
</evidence>
<reference evidence="1 2" key="1">
    <citation type="journal article" date="2011" name="Stand. Genomic Sci.">
        <title>Complete genome sequence of Parvibaculum lavamentivorans type strain (DS-1(T)).</title>
        <authorList>
            <person name="Schleheck D."/>
            <person name="Weiss M."/>
            <person name="Pitluck S."/>
            <person name="Bruce D."/>
            <person name="Land M.L."/>
            <person name="Han S."/>
            <person name="Saunders E."/>
            <person name="Tapia R."/>
            <person name="Detter C."/>
            <person name="Brettin T."/>
            <person name="Han J."/>
            <person name="Woyke T."/>
            <person name="Goodwin L."/>
            <person name="Pennacchio L."/>
            <person name="Nolan M."/>
            <person name="Cook A.M."/>
            <person name="Kjelleberg S."/>
            <person name="Thomas T."/>
        </authorList>
    </citation>
    <scope>NUCLEOTIDE SEQUENCE [LARGE SCALE GENOMIC DNA]</scope>
    <source>
        <strain evidence="2">DS-1 / DSM 13023 / NCIMB 13966</strain>
    </source>
</reference>
<evidence type="ECO:0000313" key="1">
    <source>
        <dbReference type="EMBL" id="ABS63260.1"/>
    </source>
</evidence>
<dbReference type="AlphaFoldDB" id="A7HTM7"/>
<dbReference type="RefSeq" id="WP_012110551.1">
    <property type="nucleotide sequence ID" value="NC_009719.1"/>
</dbReference>
<dbReference type="GO" id="GO:0006744">
    <property type="term" value="P:ubiquinone biosynthetic process"/>
    <property type="evidence" value="ECO:0007669"/>
    <property type="project" value="InterPro"/>
</dbReference>
<dbReference type="Proteomes" id="UP000006377">
    <property type="component" value="Chromosome"/>
</dbReference>